<comment type="catalytic activity">
    <reaction evidence="1">
        <text>AMP + diphosphate = 5-phospho-alpha-D-ribose 1-diphosphate + adenine</text>
        <dbReference type="Rhea" id="RHEA:16609"/>
        <dbReference type="ChEBI" id="CHEBI:16708"/>
        <dbReference type="ChEBI" id="CHEBI:33019"/>
        <dbReference type="ChEBI" id="CHEBI:58017"/>
        <dbReference type="ChEBI" id="CHEBI:456215"/>
        <dbReference type="EC" id="2.4.2.7"/>
    </reaction>
</comment>
<organism evidence="11 12">
    <name type="scientific">Acinetobacter apis</name>
    <dbReference type="NCBI Taxonomy" id="1229165"/>
    <lineage>
        <taxon>Bacteria</taxon>
        <taxon>Pseudomonadati</taxon>
        <taxon>Pseudomonadota</taxon>
        <taxon>Gammaproteobacteria</taxon>
        <taxon>Moraxellales</taxon>
        <taxon>Moraxellaceae</taxon>
        <taxon>Acinetobacter</taxon>
    </lineage>
</organism>
<feature type="domain" description="Phosphoribosyltransferase" evidence="10">
    <location>
        <begin position="54"/>
        <end position="172"/>
    </location>
</feature>
<dbReference type="GO" id="GO:0005737">
    <property type="term" value="C:cytoplasm"/>
    <property type="evidence" value="ECO:0007669"/>
    <property type="project" value="UniProtKB-SubCell"/>
</dbReference>
<keyword evidence="9" id="KW-0660">Purine salvage</keyword>
<evidence type="ECO:0000256" key="7">
    <source>
        <dbReference type="ARBA" id="ARBA00022676"/>
    </source>
</evidence>
<dbReference type="GO" id="GO:0003999">
    <property type="term" value="F:adenine phosphoribosyltransferase activity"/>
    <property type="evidence" value="ECO:0007669"/>
    <property type="project" value="UniProtKB-EC"/>
</dbReference>
<keyword evidence="7 11" id="KW-0328">Glycosyltransferase</keyword>
<dbReference type="NCBIfam" id="NF002636">
    <property type="entry name" value="PRK02304.1-5"/>
    <property type="match status" value="1"/>
</dbReference>
<dbReference type="PANTHER" id="PTHR32315:SF3">
    <property type="entry name" value="ADENINE PHOSPHORIBOSYLTRANSFERASE"/>
    <property type="match status" value="1"/>
</dbReference>
<dbReference type="GO" id="GO:0006166">
    <property type="term" value="P:purine ribonucleoside salvage"/>
    <property type="evidence" value="ECO:0007669"/>
    <property type="project" value="UniProtKB-KW"/>
</dbReference>
<dbReference type="OrthoDB" id="9803963at2"/>
<evidence type="ECO:0000256" key="5">
    <source>
        <dbReference type="ARBA" id="ARBA00011893"/>
    </source>
</evidence>
<comment type="subcellular location">
    <subcellularLocation>
        <location evidence="2">Cytoplasm</location>
    </subcellularLocation>
</comment>
<dbReference type="PANTHER" id="PTHR32315">
    <property type="entry name" value="ADENINE PHOSPHORIBOSYLTRANSFERASE"/>
    <property type="match status" value="1"/>
</dbReference>
<dbReference type="GO" id="GO:0002055">
    <property type="term" value="F:adenine binding"/>
    <property type="evidence" value="ECO:0007669"/>
    <property type="project" value="TreeGrafter"/>
</dbReference>
<evidence type="ECO:0000256" key="1">
    <source>
        <dbReference type="ARBA" id="ARBA00000868"/>
    </source>
</evidence>
<dbReference type="GO" id="GO:0016208">
    <property type="term" value="F:AMP binding"/>
    <property type="evidence" value="ECO:0007669"/>
    <property type="project" value="TreeGrafter"/>
</dbReference>
<dbReference type="Gene3D" id="3.40.50.2020">
    <property type="match status" value="1"/>
</dbReference>
<proteinExistence type="inferred from homology"/>
<dbReference type="RefSeq" id="WP_088822904.1">
    <property type="nucleotide sequence ID" value="NZ_FZLN01000001.1"/>
</dbReference>
<accession>A0A217EED8</accession>
<evidence type="ECO:0000256" key="8">
    <source>
        <dbReference type="ARBA" id="ARBA00022679"/>
    </source>
</evidence>
<evidence type="ECO:0000256" key="2">
    <source>
        <dbReference type="ARBA" id="ARBA00004496"/>
    </source>
</evidence>
<dbReference type="CDD" id="cd06223">
    <property type="entry name" value="PRTases_typeI"/>
    <property type="match status" value="1"/>
</dbReference>
<dbReference type="SUPFAM" id="SSF53271">
    <property type="entry name" value="PRTase-like"/>
    <property type="match status" value="1"/>
</dbReference>
<dbReference type="Proteomes" id="UP000243463">
    <property type="component" value="Unassembled WGS sequence"/>
</dbReference>
<dbReference type="AlphaFoldDB" id="A0A217EED8"/>
<evidence type="ECO:0000313" key="11">
    <source>
        <dbReference type="EMBL" id="SNQ28889.1"/>
    </source>
</evidence>
<dbReference type="EC" id="2.4.2.7" evidence="5"/>
<dbReference type="InterPro" id="IPR000836">
    <property type="entry name" value="PRTase_dom"/>
</dbReference>
<dbReference type="InterPro" id="IPR050054">
    <property type="entry name" value="UPRTase/APRTase"/>
</dbReference>
<comment type="pathway">
    <text evidence="3">Purine metabolism; AMP biosynthesis via salvage pathway; AMP from adenine: step 1/1.</text>
</comment>
<dbReference type="GO" id="GO:0006168">
    <property type="term" value="P:adenine salvage"/>
    <property type="evidence" value="ECO:0007669"/>
    <property type="project" value="TreeGrafter"/>
</dbReference>
<comment type="similarity">
    <text evidence="4">Belongs to the purine/pyrimidine phosphoribosyltransferase family.</text>
</comment>
<evidence type="ECO:0000256" key="4">
    <source>
        <dbReference type="ARBA" id="ARBA00008391"/>
    </source>
</evidence>
<name>A0A217EED8_9GAMM</name>
<dbReference type="EMBL" id="FZLN01000001">
    <property type="protein sequence ID" value="SNQ28889.1"/>
    <property type="molecule type" value="Genomic_DNA"/>
</dbReference>
<keyword evidence="6" id="KW-0963">Cytoplasm</keyword>
<keyword evidence="12" id="KW-1185">Reference proteome</keyword>
<evidence type="ECO:0000256" key="9">
    <source>
        <dbReference type="ARBA" id="ARBA00022726"/>
    </source>
</evidence>
<evidence type="ECO:0000256" key="3">
    <source>
        <dbReference type="ARBA" id="ARBA00004659"/>
    </source>
</evidence>
<dbReference type="Pfam" id="PF00156">
    <property type="entry name" value="Pribosyltran"/>
    <property type="match status" value="1"/>
</dbReference>
<protein>
    <recommendedName>
        <fullName evidence="5">adenine phosphoribosyltransferase</fullName>
        <ecNumber evidence="5">2.4.2.7</ecNumber>
    </recommendedName>
</protein>
<sequence length="178" mass="19516">MTHLAQSLWTHIRTVPDFPRAGICFYDLTPLFLTEIQALTDALIESIPQAELEMVDSFMAVEARGFVLASFLAQRLNKGLILVRKAGKLPPPVIGVEYSLEYGTDRLELSASVQPQKVILVDDILATGGTLRATLSLALKSHLTVLGTSVLLDLELLNQPLDMPVWSVLKESDRSTAC</sequence>
<dbReference type="InterPro" id="IPR029057">
    <property type="entry name" value="PRTase-like"/>
</dbReference>
<keyword evidence="8 11" id="KW-0808">Transferase</keyword>
<dbReference type="GO" id="GO:0044209">
    <property type="term" value="P:AMP salvage"/>
    <property type="evidence" value="ECO:0007669"/>
    <property type="project" value="TreeGrafter"/>
</dbReference>
<evidence type="ECO:0000313" key="12">
    <source>
        <dbReference type="Proteomes" id="UP000243463"/>
    </source>
</evidence>
<evidence type="ECO:0000256" key="6">
    <source>
        <dbReference type="ARBA" id="ARBA00022490"/>
    </source>
</evidence>
<evidence type="ECO:0000259" key="10">
    <source>
        <dbReference type="Pfam" id="PF00156"/>
    </source>
</evidence>
<gene>
    <name evidence="11" type="ORF">SAMN05444584_0817</name>
</gene>
<reference evidence="12" key="1">
    <citation type="submission" date="2017-06" db="EMBL/GenBank/DDBJ databases">
        <authorList>
            <person name="Varghese N."/>
            <person name="Submissions S."/>
        </authorList>
    </citation>
    <scope>NUCLEOTIDE SEQUENCE [LARGE SCALE GENOMIC DNA]</scope>
    <source>
        <strain evidence="12">ANC 5114</strain>
    </source>
</reference>